<feature type="compositionally biased region" description="Polar residues" evidence="8">
    <location>
        <begin position="284"/>
        <end position="294"/>
    </location>
</feature>
<evidence type="ECO:0000256" key="7">
    <source>
        <dbReference type="PROSITE-ProRule" id="PRU00042"/>
    </source>
</evidence>
<protein>
    <submittedName>
        <fullName evidence="11">Zinc finger, C2H2</fullName>
    </submittedName>
</protein>
<dbReference type="InterPro" id="IPR013087">
    <property type="entry name" value="Znf_C2H2_type"/>
</dbReference>
<dbReference type="Proteomes" id="UP000030143">
    <property type="component" value="Unassembled WGS sequence"/>
</dbReference>
<evidence type="ECO:0000256" key="2">
    <source>
        <dbReference type="ARBA" id="ARBA00022723"/>
    </source>
</evidence>
<feature type="chain" id="PRO_5009752638" evidence="9">
    <location>
        <begin position="28"/>
        <end position="311"/>
    </location>
</feature>
<dbReference type="RefSeq" id="XP_016597158.1">
    <property type="nucleotide sequence ID" value="XM_016746369.1"/>
</dbReference>
<name>A0A0A2JJ45_PENEN</name>
<evidence type="ECO:0000256" key="8">
    <source>
        <dbReference type="SAM" id="MobiDB-lite"/>
    </source>
</evidence>
<sequence length="311" mass="34020">MSEMFFLFFNTLLPFLLLSQIGDLSSSSDFPAPVTAHRGLEEMSSCRTGIVSILNNDDNPSFAVRSAPRFSRTHTSPSHYPHHSERLPPPASDPQHTRPQASSESPATSPRGTRHHPDAVTEVVQPVSPGSSDGSAYDYFTSQRSAYHPYARQDPRREPYQFPSRGPAAPRTPPETRSSTSETASSQTGATRGTGRKNKYPCPYAASHGCSSTFTTSGHAARHGKKHTGEKSVHCPICNKAFTRKDNMKQHIRTHRTHSDEMRSTSEPETDARWAMARPGSAYASASHQRNISQPVEAVVRPPPGPAPQAP</sequence>
<feature type="region of interest" description="Disordered" evidence="8">
    <location>
        <begin position="69"/>
        <end position="119"/>
    </location>
</feature>
<feature type="signal peptide" evidence="9">
    <location>
        <begin position="1"/>
        <end position="27"/>
    </location>
</feature>
<dbReference type="EMBL" id="JQFZ01000214">
    <property type="protein sequence ID" value="KGO54846.1"/>
    <property type="molecule type" value="Genomic_DNA"/>
</dbReference>
<dbReference type="Pfam" id="PF00096">
    <property type="entry name" value="zf-C2H2"/>
    <property type="match status" value="1"/>
</dbReference>
<keyword evidence="5" id="KW-0862">Zinc</keyword>
<dbReference type="AlphaFoldDB" id="A0A0A2JJ45"/>
<dbReference type="PROSITE" id="PS50157">
    <property type="entry name" value="ZINC_FINGER_C2H2_2"/>
    <property type="match status" value="2"/>
</dbReference>
<dbReference type="SUPFAM" id="SSF57667">
    <property type="entry name" value="beta-beta-alpha zinc fingers"/>
    <property type="match status" value="1"/>
</dbReference>
<dbReference type="InterPro" id="IPR036236">
    <property type="entry name" value="Znf_C2H2_sf"/>
</dbReference>
<dbReference type="GeneID" id="27681789"/>
<dbReference type="FunFam" id="3.30.160.60:FF:001067">
    <property type="entry name" value="C2H2 transcription factor (Egr2)"/>
    <property type="match status" value="1"/>
</dbReference>
<evidence type="ECO:0000256" key="9">
    <source>
        <dbReference type="SAM" id="SignalP"/>
    </source>
</evidence>
<dbReference type="PANTHER" id="PTHR16515:SF66">
    <property type="entry name" value="C2H2-TYPE DOMAIN-CONTAINING PROTEIN"/>
    <property type="match status" value="1"/>
</dbReference>
<keyword evidence="6" id="KW-0539">Nucleus</keyword>
<keyword evidence="4 7" id="KW-0863">Zinc-finger</keyword>
<dbReference type="GO" id="GO:0010468">
    <property type="term" value="P:regulation of gene expression"/>
    <property type="evidence" value="ECO:0007669"/>
    <property type="project" value="TreeGrafter"/>
</dbReference>
<dbReference type="PhylomeDB" id="A0A0A2JJ45"/>
<dbReference type="HOGENOM" id="CLU_081334_1_0_1"/>
<proteinExistence type="predicted"/>
<comment type="caution">
    <text evidence="11">The sequence shown here is derived from an EMBL/GenBank/DDBJ whole genome shotgun (WGS) entry which is preliminary data.</text>
</comment>
<reference evidence="11 12" key="1">
    <citation type="journal article" date="2015" name="Mol. Plant Microbe Interact.">
        <title>Genome, transcriptome, and functional analyses of Penicillium expansum provide new insights into secondary metabolism and pathogenicity.</title>
        <authorList>
            <person name="Ballester A.R."/>
            <person name="Marcet-Houben M."/>
            <person name="Levin E."/>
            <person name="Sela N."/>
            <person name="Selma-Lazaro C."/>
            <person name="Carmona L."/>
            <person name="Wisniewski M."/>
            <person name="Droby S."/>
            <person name="Gonzalez-Candelas L."/>
            <person name="Gabaldon T."/>
        </authorList>
    </citation>
    <scope>NUCLEOTIDE SEQUENCE [LARGE SCALE GENOMIC DNA]</scope>
    <source>
        <strain evidence="11 12">MD-8</strain>
    </source>
</reference>
<dbReference type="GO" id="GO:0005634">
    <property type="term" value="C:nucleus"/>
    <property type="evidence" value="ECO:0007669"/>
    <property type="project" value="UniProtKB-SubCell"/>
</dbReference>
<dbReference type="Gene3D" id="3.30.160.60">
    <property type="entry name" value="Classic Zinc Finger"/>
    <property type="match status" value="2"/>
</dbReference>
<accession>A0A0A2JJ45</accession>
<evidence type="ECO:0000313" key="11">
    <source>
        <dbReference type="EMBL" id="KGO54846.1"/>
    </source>
</evidence>
<organism evidence="11 12">
    <name type="scientific">Penicillium expansum</name>
    <name type="common">Blue mold rot fungus</name>
    <dbReference type="NCBI Taxonomy" id="27334"/>
    <lineage>
        <taxon>Eukaryota</taxon>
        <taxon>Fungi</taxon>
        <taxon>Dikarya</taxon>
        <taxon>Ascomycota</taxon>
        <taxon>Pezizomycotina</taxon>
        <taxon>Eurotiomycetes</taxon>
        <taxon>Eurotiomycetidae</taxon>
        <taxon>Eurotiales</taxon>
        <taxon>Aspergillaceae</taxon>
        <taxon>Penicillium</taxon>
    </lineage>
</organism>
<feature type="region of interest" description="Disordered" evidence="8">
    <location>
        <begin position="146"/>
        <end position="200"/>
    </location>
</feature>
<keyword evidence="12" id="KW-1185">Reference proteome</keyword>
<feature type="compositionally biased region" description="Polar residues" evidence="8">
    <location>
        <begin position="97"/>
        <end position="111"/>
    </location>
</feature>
<dbReference type="STRING" id="27334.A0A0A2JJ45"/>
<evidence type="ECO:0000256" key="4">
    <source>
        <dbReference type="ARBA" id="ARBA00022771"/>
    </source>
</evidence>
<dbReference type="OrthoDB" id="6365676at2759"/>
<evidence type="ECO:0000256" key="1">
    <source>
        <dbReference type="ARBA" id="ARBA00004123"/>
    </source>
</evidence>
<feature type="compositionally biased region" description="Basic and acidic residues" evidence="8">
    <location>
        <begin position="257"/>
        <end position="272"/>
    </location>
</feature>
<keyword evidence="9" id="KW-0732">Signal</keyword>
<evidence type="ECO:0000256" key="5">
    <source>
        <dbReference type="ARBA" id="ARBA00022833"/>
    </source>
</evidence>
<dbReference type="InterPro" id="IPR050331">
    <property type="entry name" value="Zinc_finger"/>
</dbReference>
<gene>
    <name evidence="11" type="ORF">PEX2_090990</name>
</gene>
<evidence type="ECO:0000256" key="6">
    <source>
        <dbReference type="ARBA" id="ARBA00023242"/>
    </source>
</evidence>
<feature type="region of interest" description="Disordered" evidence="8">
    <location>
        <begin position="254"/>
        <end position="311"/>
    </location>
</feature>
<feature type="compositionally biased region" description="Low complexity" evidence="8">
    <location>
        <begin position="175"/>
        <end position="186"/>
    </location>
</feature>
<comment type="subcellular location">
    <subcellularLocation>
        <location evidence="1">Nucleus</location>
    </subcellularLocation>
</comment>
<dbReference type="PANTHER" id="PTHR16515">
    <property type="entry name" value="PR DOMAIN ZINC FINGER PROTEIN"/>
    <property type="match status" value="1"/>
</dbReference>
<feature type="domain" description="C2H2-type" evidence="10">
    <location>
        <begin position="233"/>
        <end position="263"/>
    </location>
</feature>
<dbReference type="PROSITE" id="PS00028">
    <property type="entry name" value="ZINC_FINGER_C2H2_1"/>
    <property type="match status" value="1"/>
</dbReference>
<dbReference type="SMART" id="SM00355">
    <property type="entry name" value="ZnF_C2H2"/>
    <property type="match status" value="1"/>
</dbReference>
<evidence type="ECO:0000256" key="3">
    <source>
        <dbReference type="ARBA" id="ARBA00022737"/>
    </source>
</evidence>
<evidence type="ECO:0000259" key="10">
    <source>
        <dbReference type="PROSITE" id="PS50157"/>
    </source>
</evidence>
<keyword evidence="2" id="KW-0479">Metal-binding</keyword>
<feature type="domain" description="C2H2-type" evidence="10">
    <location>
        <begin position="200"/>
        <end position="232"/>
    </location>
</feature>
<keyword evidence="3" id="KW-0677">Repeat</keyword>
<dbReference type="GO" id="GO:0008270">
    <property type="term" value="F:zinc ion binding"/>
    <property type="evidence" value="ECO:0007669"/>
    <property type="project" value="UniProtKB-KW"/>
</dbReference>
<evidence type="ECO:0000313" key="12">
    <source>
        <dbReference type="Proteomes" id="UP000030143"/>
    </source>
</evidence>
<dbReference type="VEuPathDB" id="FungiDB:PEXP_014920"/>
<feature type="compositionally biased region" description="Pro residues" evidence="8">
    <location>
        <begin position="301"/>
        <end position="311"/>
    </location>
</feature>